<evidence type="ECO:0000256" key="10">
    <source>
        <dbReference type="ARBA" id="ARBA00048988"/>
    </source>
</evidence>
<evidence type="ECO:0000313" key="15">
    <source>
        <dbReference type="Proteomes" id="UP001154265"/>
    </source>
</evidence>
<reference evidence="14" key="1">
    <citation type="journal article" date="2022" name="Genome Biol. Evol.">
        <title>A New Gene Family Diagnostic for Intracellular Biomineralization of Amorphous Ca Carbonates by Cyanobacteria.</title>
        <authorList>
            <person name="Benzerara K."/>
            <person name="Duprat E."/>
            <person name="Bitard-Feildel T."/>
            <person name="Caumes G."/>
            <person name="Cassier-Chauvat C."/>
            <person name="Chauvat F."/>
            <person name="Dezi M."/>
            <person name="Diop S.I."/>
            <person name="Gaschignard G."/>
            <person name="Gorgen S."/>
            <person name="Gugger M."/>
            <person name="Lopez-Garcia P."/>
            <person name="Millet M."/>
            <person name="Skouri-Panet F."/>
            <person name="Moreira D."/>
            <person name="Callebaut I."/>
        </authorList>
    </citation>
    <scope>NUCLEOTIDE SEQUENCE</scope>
    <source>
        <strain evidence="14">G9</strain>
    </source>
</reference>
<keyword evidence="2 11" id="KW-0547">Nucleotide-binding</keyword>
<evidence type="ECO:0000256" key="2">
    <source>
        <dbReference type="ARBA" id="ARBA00022741"/>
    </source>
</evidence>
<protein>
    <recommendedName>
        <fullName evidence="9">DNA 3'-5' helicase</fullName>
        <ecNumber evidence="9">5.6.2.4</ecNumber>
    </recommendedName>
</protein>
<keyword evidence="7" id="KW-0413">Isomerase</keyword>
<keyword evidence="15" id="KW-1185">Reference proteome</keyword>
<dbReference type="Gene3D" id="1.10.10.160">
    <property type="match status" value="1"/>
</dbReference>
<sequence>METIAQDRALMQLRATLRPGQRELADWLGGPLAVSAVPGAGKSHGMAVAAAISVAREQLNHHRQLVVVTFTRSAAANIKARIRQYLNDLGLPRTGFTVQTLHGLALNIATSHPRLGLDLTVVSLISDYDKKRLYRSCVEQWARQNPHILEDLIRGQQDDSEETEVLRRRTALLTDILPKLANIAVGTAKSSYLTPADLYALADQVEDPYPILAIAADLYHRYQKGLGERQWIDYDEMILSALKLLEQDDKLRKDWQERVYAVFEDEAQDSSPLQTRLLELIAAQGDRPVNFVRVGDPNQAINSTFTSADPLFFREFCQDCQAQGRFYEMAQAGRCSPIIIEAANFLVHWANGAQVAGGELPFRSQDIQPVAANDPQPGANPPPWGQGLELHFPPDIFASVHLVQQRLAELFQANPQANAAILVRENKQGRFIADVLRNPQEYGWDNSLATQGITIFDVGGNERRSHVPEELLTLVQFLHRPHSPDYLKAALKVLTERQKIQPQDLNRLASQPEVFLYPTALDDPGSDREQEARQVCQELLQARLALPLYPLIAYCANYVGYSPTELATADSLIHQLAMMAQTRQTWAVVFPLWQDIVKSNQFENVELEETDSRYTRSGQVTIITMHKAKGLDWDAVFLPFLHAQTIPGSLWVPATAQFLGEVNLADVARAQIRARASHHPIPDLNTAWQQAKELKIAEDYRLLYVAMTRAKRLLWLSAAHKAPFSWAGFDWHRHYDLSDRPPCPFLLSLGDRFFAATP</sequence>
<organism evidence="14 15">
    <name type="scientific">Candidatus Synechococcus calcipolaris G9</name>
    <dbReference type="NCBI Taxonomy" id="1497997"/>
    <lineage>
        <taxon>Bacteria</taxon>
        <taxon>Bacillati</taxon>
        <taxon>Cyanobacteriota</taxon>
        <taxon>Cyanophyceae</taxon>
        <taxon>Synechococcales</taxon>
        <taxon>Synechococcaceae</taxon>
        <taxon>Synechococcus</taxon>
    </lineage>
</organism>
<dbReference type="PROSITE" id="PS51217">
    <property type="entry name" value="UVRD_HELICASE_CTER"/>
    <property type="match status" value="1"/>
</dbReference>
<evidence type="ECO:0000259" key="13">
    <source>
        <dbReference type="PROSITE" id="PS51217"/>
    </source>
</evidence>
<evidence type="ECO:0000259" key="12">
    <source>
        <dbReference type="PROSITE" id="PS51198"/>
    </source>
</evidence>
<comment type="similarity">
    <text evidence="1">Belongs to the helicase family. UvrD subfamily.</text>
</comment>
<dbReference type="GO" id="GO:0004386">
    <property type="term" value="F:helicase activity"/>
    <property type="evidence" value="ECO:0007669"/>
    <property type="project" value="UniProtKB-KW"/>
</dbReference>
<dbReference type="InterPro" id="IPR027417">
    <property type="entry name" value="P-loop_NTPase"/>
</dbReference>
<evidence type="ECO:0000256" key="5">
    <source>
        <dbReference type="ARBA" id="ARBA00022840"/>
    </source>
</evidence>
<evidence type="ECO:0000256" key="3">
    <source>
        <dbReference type="ARBA" id="ARBA00022801"/>
    </source>
</evidence>
<dbReference type="EMBL" id="JAKKUT010000005">
    <property type="protein sequence ID" value="MDG2991822.1"/>
    <property type="molecule type" value="Genomic_DNA"/>
</dbReference>
<dbReference type="InterPro" id="IPR013986">
    <property type="entry name" value="DExx_box_DNA_helicase_dom_sf"/>
</dbReference>
<evidence type="ECO:0000256" key="6">
    <source>
        <dbReference type="ARBA" id="ARBA00023125"/>
    </source>
</evidence>
<evidence type="ECO:0000256" key="11">
    <source>
        <dbReference type="PROSITE-ProRule" id="PRU00560"/>
    </source>
</evidence>
<dbReference type="PROSITE" id="PS51198">
    <property type="entry name" value="UVRD_HELICASE_ATP_BIND"/>
    <property type="match status" value="1"/>
</dbReference>
<dbReference type="PANTHER" id="PTHR11070">
    <property type="entry name" value="UVRD / RECB / PCRA DNA HELICASE FAMILY MEMBER"/>
    <property type="match status" value="1"/>
</dbReference>
<dbReference type="InterPro" id="IPR014017">
    <property type="entry name" value="DNA_helicase_UvrD-like_C"/>
</dbReference>
<dbReference type="EC" id="5.6.2.4" evidence="9"/>
<comment type="catalytic activity">
    <reaction evidence="10">
        <text>ATP + H2O = ADP + phosphate + H(+)</text>
        <dbReference type="Rhea" id="RHEA:13065"/>
        <dbReference type="ChEBI" id="CHEBI:15377"/>
        <dbReference type="ChEBI" id="CHEBI:15378"/>
        <dbReference type="ChEBI" id="CHEBI:30616"/>
        <dbReference type="ChEBI" id="CHEBI:43474"/>
        <dbReference type="ChEBI" id="CHEBI:456216"/>
        <dbReference type="EC" id="5.6.2.4"/>
    </reaction>
</comment>
<reference evidence="14" key="2">
    <citation type="submission" date="2022-01" db="EMBL/GenBank/DDBJ databases">
        <authorList>
            <person name="Zivanovic Y."/>
            <person name="Moreira D."/>
            <person name="Lopez-Garcia P."/>
        </authorList>
    </citation>
    <scope>NUCLEOTIDE SEQUENCE</scope>
    <source>
        <strain evidence="14">G9</strain>
    </source>
</reference>
<evidence type="ECO:0000256" key="7">
    <source>
        <dbReference type="ARBA" id="ARBA00023235"/>
    </source>
</evidence>
<keyword evidence="6" id="KW-0238">DNA-binding</keyword>
<evidence type="ECO:0000256" key="1">
    <source>
        <dbReference type="ARBA" id="ARBA00009922"/>
    </source>
</evidence>
<evidence type="ECO:0000256" key="9">
    <source>
        <dbReference type="ARBA" id="ARBA00034808"/>
    </source>
</evidence>
<keyword evidence="5 11" id="KW-0067">ATP-binding</keyword>
<dbReference type="Pfam" id="PF00580">
    <property type="entry name" value="UvrD-helicase"/>
    <property type="match status" value="1"/>
</dbReference>
<feature type="domain" description="UvrD-like helicase C-terminal" evidence="13">
    <location>
        <begin position="357"/>
        <end position="630"/>
    </location>
</feature>
<accession>A0ABT6F1X1</accession>
<dbReference type="InterPro" id="IPR000212">
    <property type="entry name" value="DNA_helicase_UvrD/REP"/>
</dbReference>
<dbReference type="InterPro" id="IPR014016">
    <property type="entry name" value="UvrD-like_ATP-bd"/>
</dbReference>
<dbReference type="SUPFAM" id="SSF52540">
    <property type="entry name" value="P-loop containing nucleoside triphosphate hydrolases"/>
    <property type="match status" value="1"/>
</dbReference>
<feature type="binding site" evidence="11">
    <location>
        <begin position="36"/>
        <end position="43"/>
    </location>
    <ligand>
        <name>ATP</name>
        <dbReference type="ChEBI" id="CHEBI:30616"/>
    </ligand>
</feature>
<dbReference type="Gene3D" id="3.40.50.300">
    <property type="entry name" value="P-loop containing nucleotide triphosphate hydrolases"/>
    <property type="match status" value="2"/>
</dbReference>
<evidence type="ECO:0000313" key="14">
    <source>
        <dbReference type="EMBL" id="MDG2991822.1"/>
    </source>
</evidence>
<dbReference type="Pfam" id="PF13361">
    <property type="entry name" value="UvrD_C"/>
    <property type="match status" value="1"/>
</dbReference>
<gene>
    <name evidence="14" type="ORF">L3556_12900</name>
</gene>
<dbReference type="Proteomes" id="UP001154265">
    <property type="component" value="Unassembled WGS sequence"/>
</dbReference>
<keyword evidence="3 11" id="KW-0378">Hydrolase</keyword>
<keyword evidence="4 11" id="KW-0347">Helicase</keyword>
<comment type="catalytic activity">
    <reaction evidence="8">
        <text>Couples ATP hydrolysis with the unwinding of duplex DNA by translocating in the 3'-5' direction.</text>
        <dbReference type="EC" id="5.6.2.4"/>
    </reaction>
</comment>
<name>A0ABT6F1X1_9SYNE</name>
<evidence type="ECO:0000256" key="4">
    <source>
        <dbReference type="ARBA" id="ARBA00022806"/>
    </source>
</evidence>
<dbReference type="PANTHER" id="PTHR11070:SF2">
    <property type="entry name" value="ATP-DEPENDENT DNA HELICASE SRS2"/>
    <property type="match status" value="1"/>
</dbReference>
<feature type="domain" description="UvrD-like helicase ATP-binding" evidence="12">
    <location>
        <begin position="15"/>
        <end position="336"/>
    </location>
</feature>
<proteinExistence type="inferred from homology"/>
<evidence type="ECO:0000256" key="8">
    <source>
        <dbReference type="ARBA" id="ARBA00034617"/>
    </source>
</evidence>
<comment type="caution">
    <text evidence="14">The sequence shown here is derived from an EMBL/GenBank/DDBJ whole genome shotgun (WGS) entry which is preliminary data.</text>
</comment>
<dbReference type="RefSeq" id="WP_277867749.1">
    <property type="nucleotide sequence ID" value="NZ_JAKKUT010000005.1"/>
</dbReference>